<sequence length="284" mass="31315">MSFKNYTQRVNQHLDGYLSNQGSLTEAMRYSVLSGGKRFRPILTYTVANVFDTDLNLADSSACAVELIHAYSLIHDDLPAMDDDDIRHNQPACHKQFGEAQAILAGDGLQALAFKVLTNDKCLTAQVRIALLQTLTDASFEMAEGQSIDLSVVSQVVDVETLKNMHQKKTGALLNCAVKLGTLISDQCSADDRQILDGFSKDIGLAYQIQDDVLDVLTPEGILGKKQNSDADKDKPTYPALLGLDEATQTYQKLYAQALARLEQLSVNADELRKLTQQLQSRKF</sequence>
<dbReference type="SFLD" id="SFLDS00005">
    <property type="entry name" value="Isoprenoid_Synthase_Type_I"/>
    <property type="match status" value="1"/>
</dbReference>
<proteinExistence type="inferred from homology"/>
<evidence type="ECO:0000256" key="7">
    <source>
        <dbReference type="SAM" id="Coils"/>
    </source>
</evidence>
<accession>A0A1W1DHF3</accession>
<organism evidence="8">
    <name type="scientific">hydrothermal vent metagenome</name>
    <dbReference type="NCBI Taxonomy" id="652676"/>
    <lineage>
        <taxon>unclassified sequences</taxon>
        <taxon>metagenomes</taxon>
        <taxon>ecological metagenomes</taxon>
    </lineage>
</organism>
<dbReference type="EMBL" id="FPHU01000102">
    <property type="protein sequence ID" value="SFV80661.1"/>
    <property type="molecule type" value="Genomic_DNA"/>
</dbReference>
<dbReference type="AlphaFoldDB" id="A0A1W1DHF3"/>
<evidence type="ECO:0000256" key="5">
    <source>
        <dbReference type="ARBA" id="ARBA00022842"/>
    </source>
</evidence>
<dbReference type="GO" id="GO:0008299">
    <property type="term" value="P:isoprenoid biosynthetic process"/>
    <property type="evidence" value="ECO:0007669"/>
    <property type="project" value="UniProtKB-KW"/>
</dbReference>
<dbReference type="CDD" id="cd00685">
    <property type="entry name" value="Trans_IPPS_HT"/>
    <property type="match status" value="1"/>
</dbReference>
<dbReference type="SUPFAM" id="SSF48576">
    <property type="entry name" value="Terpenoid synthases"/>
    <property type="match status" value="1"/>
</dbReference>
<dbReference type="InterPro" id="IPR053378">
    <property type="entry name" value="Prenyl_diphosphate_synthase"/>
</dbReference>
<dbReference type="EC" id="2.5.1.90" evidence="8"/>
<dbReference type="EC" id="2.5.1.1" evidence="8"/>
<dbReference type="EC" id="2.5.1.10" evidence="8"/>
<dbReference type="GO" id="GO:0004337">
    <property type="term" value="F:(2E,6E)-farnesyl diphosphate synthase activity"/>
    <property type="evidence" value="ECO:0007669"/>
    <property type="project" value="UniProtKB-EC"/>
</dbReference>
<dbReference type="PROSITE" id="PS00444">
    <property type="entry name" value="POLYPRENYL_SYNTHASE_2"/>
    <property type="match status" value="1"/>
</dbReference>
<dbReference type="PANTHER" id="PTHR43281">
    <property type="entry name" value="FARNESYL DIPHOSPHATE SYNTHASE"/>
    <property type="match status" value="1"/>
</dbReference>
<keyword evidence="4" id="KW-0479">Metal-binding</keyword>
<dbReference type="NCBIfam" id="NF045485">
    <property type="entry name" value="FPPsyn"/>
    <property type="match status" value="1"/>
</dbReference>
<evidence type="ECO:0000256" key="4">
    <source>
        <dbReference type="ARBA" id="ARBA00022723"/>
    </source>
</evidence>
<dbReference type="GO" id="GO:0004311">
    <property type="term" value="F:geranylgeranyl diphosphate synthase activity"/>
    <property type="evidence" value="ECO:0007669"/>
    <property type="project" value="UniProtKB-EC"/>
</dbReference>
<dbReference type="EMBL" id="FPHW01000185">
    <property type="protein sequence ID" value="SFV85053.1"/>
    <property type="molecule type" value="Genomic_DNA"/>
</dbReference>
<keyword evidence="5" id="KW-0460">Magnesium</keyword>
<evidence type="ECO:0000256" key="3">
    <source>
        <dbReference type="ARBA" id="ARBA00022679"/>
    </source>
</evidence>
<evidence type="ECO:0000256" key="2">
    <source>
        <dbReference type="ARBA" id="ARBA00006706"/>
    </source>
</evidence>
<evidence type="ECO:0000256" key="1">
    <source>
        <dbReference type="ARBA" id="ARBA00001946"/>
    </source>
</evidence>
<evidence type="ECO:0000256" key="6">
    <source>
        <dbReference type="ARBA" id="ARBA00023229"/>
    </source>
</evidence>
<dbReference type="SFLD" id="SFLDG01017">
    <property type="entry name" value="Polyprenyl_Transferase_Like"/>
    <property type="match status" value="1"/>
</dbReference>
<reference evidence="8" key="1">
    <citation type="submission" date="2016-10" db="EMBL/GenBank/DDBJ databases">
        <authorList>
            <person name="de Groot N.N."/>
        </authorList>
    </citation>
    <scope>NUCLEOTIDE SEQUENCE</scope>
</reference>
<keyword evidence="7" id="KW-0175">Coiled coil</keyword>
<dbReference type="Pfam" id="PF00348">
    <property type="entry name" value="polyprenyl_synt"/>
    <property type="match status" value="1"/>
</dbReference>
<name>A0A1W1DHF3_9ZZZZ</name>
<keyword evidence="6" id="KW-0414">Isoprene biosynthesis</keyword>
<dbReference type="Gene3D" id="1.10.600.10">
    <property type="entry name" value="Farnesyl Diphosphate Synthase"/>
    <property type="match status" value="1"/>
</dbReference>
<comment type="similarity">
    <text evidence="2">Belongs to the FPP/GGPP synthase family.</text>
</comment>
<evidence type="ECO:0000313" key="9">
    <source>
        <dbReference type="EMBL" id="SFV85053.1"/>
    </source>
</evidence>
<dbReference type="FunFam" id="1.10.600.10:FF:000001">
    <property type="entry name" value="Geranylgeranyl diphosphate synthase"/>
    <property type="match status" value="1"/>
</dbReference>
<protein>
    <submittedName>
        <fullName evidence="8">Octaprenyl diphosphate synthase / Dimethylallyltransferase / (2E,6E)-farnesyl diphosphate synthase / Geranylgeranyl diphosphate synthase</fullName>
        <ecNumber evidence="8">2.5.1.1</ecNumber>
        <ecNumber evidence="8">2.5.1.10</ecNumber>
        <ecNumber evidence="8">2.5.1.29</ecNumber>
        <ecNumber evidence="8">2.5.1.90</ecNumber>
    </submittedName>
</protein>
<dbReference type="PANTHER" id="PTHR43281:SF1">
    <property type="entry name" value="FARNESYL DIPHOSPHATE SYNTHASE"/>
    <property type="match status" value="1"/>
</dbReference>
<dbReference type="InterPro" id="IPR033749">
    <property type="entry name" value="Polyprenyl_synt_CS"/>
</dbReference>
<dbReference type="GO" id="GO:0046872">
    <property type="term" value="F:metal ion binding"/>
    <property type="evidence" value="ECO:0007669"/>
    <property type="project" value="UniProtKB-KW"/>
</dbReference>
<dbReference type="GO" id="GO:0106350">
    <property type="term" value="F:all-trans-octaprenyl-diphosphate synthase activity"/>
    <property type="evidence" value="ECO:0007669"/>
    <property type="project" value="UniProtKB-EC"/>
</dbReference>
<feature type="coiled-coil region" evidence="7">
    <location>
        <begin position="255"/>
        <end position="282"/>
    </location>
</feature>
<dbReference type="GO" id="GO:0005737">
    <property type="term" value="C:cytoplasm"/>
    <property type="evidence" value="ECO:0007669"/>
    <property type="project" value="UniProtKB-ARBA"/>
</dbReference>
<keyword evidence="3 8" id="KW-0808">Transferase</keyword>
<dbReference type="InterPro" id="IPR008949">
    <property type="entry name" value="Isoprenoid_synthase_dom_sf"/>
</dbReference>
<evidence type="ECO:0000313" key="8">
    <source>
        <dbReference type="EMBL" id="SFV80661.1"/>
    </source>
</evidence>
<gene>
    <name evidence="8" type="ORF">MNB_SUP05-13-749</name>
    <name evidence="9" type="ORF">MNB_SUP05-7-869</name>
</gene>
<comment type="cofactor">
    <cofactor evidence="1">
        <name>Mg(2+)</name>
        <dbReference type="ChEBI" id="CHEBI:18420"/>
    </cofactor>
</comment>
<dbReference type="InterPro" id="IPR000092">
    <property type="entry name" value="Polyprenyl_synt"/>
</dbReference>
<dbReference type="EC" id="2.5.1.29" evidence="8"/>
<dbReference type="GO" id="GO:0004161">
    <property type="term" value="F:dimethylallyltranstransferase activity"/>
    <property type="evidence" value="ECO:0007669"/>
    <property type="project" value="UniProtKB-EC"/>
</dbReference>